<accession>A0AB39BTU6</accession>
<evidence type="ECO:0000256" key="2">
    <source>
        <dbReference type="ARBA" id="ARBA00009165"/>
    </source>
</evidence>
<dbReference type="NCBIfam" id="NF033739">
    <property type="entry name" value="intramemb_PrsW"/>
    <property type="match status" value="1"/>
</dbReference>
<evidence type="ECO:0000256" key="4">
    <source>
        <dbReference type="ARBA" id="ARBA00022475"/>
    </source>
</evidence>
<keyword evidence="6 12" id="KW-0812">Transmembrane</keyword>
<evidence type="ECO:0000256" key="6">
    <source>
        <dbReference type="ARBA" id="ARBA00022692"/>
    </source>
</evidence>
<dbReference type="AlphaFoldDB" id="A0AB39BTU6"/>
<dbReference type="PANTHER" id="PTHR36844">
    <property type="entry name" value="PROTEASE PRSW"/>
    <property type="match status" value="1"/>
</dbReference>
<dbReference type="EC" id="3.4.-.-" evidence="11"/>
<dbReference type="InterPro" id="IPR023596">
    <property type="entry name" value="Peptidase_PrsW_arch/bac"/>
</dbReference>
<evidence type="ECO:0000313" key="13">
    <source>
        <dbReference type="EMBL" id="XDI37159.1"/>
    </source>
</evidence>
<dbReference type="GO" id="GO:0005886">
    <property type="term" value="C:plasma membrane"/>
    <property type="evidence" value="ECO:0007669"/>
    <property type="project" value="UniProtKB-SubCell"/>
</dbReference>
<reference evidence="13" key="1">
    <citation type="submission" date="2024-07" db="EMBL/GenBank/DDBJ databases">
        <title>Identification and characteristics of an arsenic-resistant bacterial isolate, which belongs to a novel species.</title>
        <authorList>
            <person name="Juszczyk A."/>
            <person name="Kowalczyk A."/>
            <person name="Was K."/>
            <person name="Kosowicz W."/>
            <person name="Budzyn A."/>
            <person name="Latowski D."/>
        </authorList>
    </citation>
    <scope>NUCLEOTIDE SEQUENCE</scope>
    <source>
        <strain evidence="13">As8PL</strain>
    </source>
</reference>
<keyword evidence="8 12" id="KW-1133">Transmembrane helix</keyword>
<comment type="similarity">
    <text evidence="2 11">Belongs to the protease PrsW family.</text>
</comment>
<evidence type="ECO:0000256" key="11">
    <source>
        <dbReference type="PIRNR" id="PIRNR016933"/>
    </source>
</evidence>
<feature type="transmembrane region" description="Helical" evidence="12">
    <location>
        <begin position="33"/>
        <end position="55"/>
    </location>
</feature>
<dbReference type="PIRSF" id="PIRSF016933">
    <property type="entry name" value="PrsW"/>
    <property type="match status" value="1"/>
</dbReference>
<evidence type="ECO:0000256" key="7">
    <source>
        <dbReference type="ARBA" id="ARBA00022801"/>
    </source>
</evidence>
<feature type="transmembrane region" description="Helical" evidence="12">
    <location>
        <begin position="161"/>
        <end position="180"/>
    </location>
</feature>
<feature type="transmembrane region" description="Helical" evidence="12">
    <location>
        <begin position="127"/>
        <end position="149"/>
    </location>
</feature>
<evidence type="ECO:0000256" key="10">
    <source>
        <dbReference type="ARBA" id="ARBA00030345"/>
    </source>
</evidence>
<gene>
    <name evidence="13" type="primary">prsW</name>
    <name evidence="13" type="ORF">AB3N04_02255</name>
</gene>
<dbReference type="RefSeq" id="WP_368504528.1">
    <property type="nucleotide sequence ID" value="NZ_CP162551.1"/>
</dbReference>
<dbReference type="InterPro" id="IPR026898">
    <property type="entry name" value="PrsW"/>
</dbReference>
<evidence type="ECO:0000256" key="9">
    <source>
        <dbReference type="ARBA" id="ARBA00023136"/>
    </source>
</evidence>
<feature type="transmembrane region" description="Helical" evidence="12">
    <location>
        <begin position="99"/>
        <end position="121"/>
    </location>
</feature>
<feature type="transmembrane region" description="Helical" evidence="12">
    <location>
        <begin position="6"/>
        <end position="21"/>
    </location>
</feature>
<proteinExistence type="inferred from homology"/>
<feature type="transmembrane region" description="Helical" evidence="12">
    <location>
        <begin position="67"/>
        <end position="87"/>
    </location>
</feature>
<keyword evidence="4 11" id="KW-1003">Cell membrane</keyword>
<dbReference type="Pfam" id="PF13367">
    <property type="entry name" value="PrsW-protease"/>
    <property type="match status" value="1"/>
</dbReference>
<dbReference type="GO" id="GO:0006508">
    <property type="term" value="P:proteolysis"/>
    <property type="evidence" value="ECO:0007669"/>
    <property type="project" value="UniProtKB-KW"/>
</dbReference>
<feature type="transmembrane region" description="Helical" evidence="12">
    <location>
        <begin position="186"/>
        <end position="204"/>
    </location>
</feature>
<keyword evidence="9 11" id="KW-0472">Membrane</keyword>
<sequence length="215" mass="24873">MFAILTAAIAPAMALLSYFYLRNDYESTVNALVFRTFIIGLILVFPVMVLQYAFTVEGFFERDLFKAFVLYGFFEEFFKWFMLYFFAYQYGQMTRRYDGIVYGVSLSLGFASMENVFYMLAHGLETAVARALLPVSSHALYGVIMGYYIGRAKMEASKRKWFLMLSLVTPVVLHGLYDFILLTFGMYFLIGLVPFMIGLWILALNKVKWANKLDH</sequence>
<dbReference type="EMBL" id="CP162551">
    <property type="protein sequence ID" value="XDI37159.1"/>
    <property type="molecule type" value="Genomic_DNA"/>
</dbReference>
<keyword evidence="7 11" id="KW-0378">Hydrolase</keyword>
<evidence type="ECO:0000256" key="5">
    <source>
        <dbReference type="ARBA" id="ARBA00022670"/>
    </source>
</evidence>
<comment type="subcellular location">
    <subcellularLocation>
        <location evidence="1">Cell membrane</location>
        <topology evidence="1">Multi-pass membrane protein</topology>
    </subcellularLocation>
</comment>
<name>A0AB39BTU6_9BACI</name>
<evidence type="ECO:0000256" key="12">
    <source>
        <dbReference type="SAM" id="Phobius"/>
    </source>
</evidence>
<evidence type="ECO:0000256" key="3">
    <source>
        <dbReference type="ARBA" id="ARBA00018997"/>
    </source>
</evidence>
<dbReference type="PANTHER" id="PTHR36844:SF1">
    <property type="entry name" value="PROTEASE PRSW"/>
    <property type="match status" value="1"/>
</dbReference>
<evidence type="ECO:0000256" key="1">
    <source>
        <dbReference type="ARBA" id="ARBA00004651"/>
    </source>
</evidence>
<keyword evidence="5 11" id="KW-0645">Protease</keyword>
<evidence type="ECO:0000256" key="8">
    <source>
        <dbReference type="ARBA" id="ARBA00022989"/>
    </source>
</evidence>
<dbReference type="GO" id="GO:0008233">
    <property type="term" value="F:peptidase activity"/>
    <property type="evidence" value="ECO:0007669"/>
    <property type="project" value="UniProtKB-KW"/>
</dbReference>
<comment type="function">
    <text evidence="11">Involved in the degradation of specific anti-sigma factors.</text>
</comment>
<organism evidence="13">
    <name type="scientific">Alkalihalophilus sp. As8PL</name>
    <dbReference type="NCBI Taxonomy" id="3237103"/>
    <lineage>
        <taxon>Bacteria</taxon>
        <taxon>Bacillati</taxon>
        <taxon>Bacillota</taxon>
        <taxon>Bacilli</taxon>
        <taxon>Bacillales</taxon>
        <taxon>Bacillaceae</taxon>
        <taxon>Alkalihalophilus</taxon>
    </lineage>
</organism>
<protein>
    <recommendedName>
        <fullName evidence="3 11">Protease PrsW</fullName>
        <ecNumber evidence="11">3.4.-.-</ecNumber>
    </recommendedName>
    <alternativeName>
        <fullName evidence="10 11">Protease responsible for activating sigma-W</fullName>
    </alternativeName>
</protein>